<dbReference type="PATRIC" id="fig|2746.7.peg.2726"/>
<evidence type="ECO:0000313" key="1">
    <source>
        <dbReference type="EMBL" id="OBX38264.1"/>
    </source>
</evidence>
<reference evidence="1 2" key="1">
    <citation type="submission" date="2016-06" db="EMBL/GenBank/DDBJ databases">
        <title>Genome sequence of halotolerant plant growth promoting strain of Halomonas elongata HEK1 isolated from salterns of Rann of Kutch, Gujarat, India.</title>
        <authorList>
            <person name="Gaba S."/>
            <person name="Singh R.N."/>
            <person name="Abrol S."/>
            <person name="Kaushik R."/>
            <person name="Saxena A.K."/>
        </authorList>
    </citation>
    <scope>NUCLEOTIDE SEQUENCE [LARGE SCALE GENOMIC DNA]</scope>
    <source>
        <strain evidence="1 2">HEK1</strain>
    </source>
</reference>
<dbReference type="NCBIfam" id="TIGR02081">
    <property type="entry name" value="metW"/>
    <property type="match status" value="1"/>
</dbReference>
<dbReference type="CDD" id="cd02440">
    <property type="entry name" value="AdoMet_MTases"/>
    <property type="match status" value="1"/>
</dbReference>
<sequence>MMRTDLKLIYDWVPQDARLLDLGCGDGTLLAALARDKNVTGYGLEIDPEGITRCLARGVNVIEQNLDDGLANFEDDACDLVVMTQALQALRRPDRMLDEMLRVAEECIITFPNFAYWRHRVHLGLRGYMPVSKSLPHAWYDTPNIHLSTFNDFEHLCRQKDLVIVDRAVGAGDYRDHWASRLWPNLLGEIAIFRVTRRSNTRQGVKPFG</sequence>
<proteinExistence type="predicted"/>
<dbReference type="Pfam" id="PF07021">
    <property type="entry name" value="MetW"/>
    <property type="match status" value="1"/>
</dbReference>
<dbReference type="Gene3D" id="3.40.50.150">
    <property type="entry name" value="Vaccinia Virus protein VP39"/>
    <property type="match status" value="1"/>
</dbReference>
<dbReference type="OMA" id="LPYEWYN"/>
<dbReference type="InterPro" id="IPR010743">
    <property type="entry name" value="Methionine_synth_MetW"/>
</dbReference>
<dbReference type="InterPro" id="IPR029063">
    <property type="entry name" value="SAM-dependent_MTases_sf"/>
</dbReference>
<dbReference type="SUPFAM" id="SSF53335">
    <property type="entry name" value="S-adenosyl-L-methionine-dependent methyltransferases"/>
    <property type="match status" value="1"/>
</dbReference>
<dbReference type="AlphaFoldDB" id="A0A1B8P7K3"/>
<organism evidence="1 2">
    <name type="scientific">Halomonas elongata</name>
    <dbReference type="NCBI Taxonomy" id="2746"/>
    <lineage>
        <taxon>Bacteria</taxon>
        <taxon>Pseudomonadati</taxon>
        <taxon>Pseudomonadota</taxon>
        <taxon>Gammaproteobacteria</taxon>
        <taxon>Oceanospirillales</taxon>
        <taxon>Halomonadaceae</taxon>
        <taxon>Halomonas</taxon>
    </lineage>
</organism>
<dbReference type="Proteomes" id="UP000092504">
    <property type="component" value="Unassembled WGS sequence"/>
</dbReference>
<name>A0A1B8P7K3_HALEL</name>
<dbReference type="EMBL" id="MAJD01000001">
    <property type="protein sequence ID" value="OBX38264.1"/>
    <property type="molecule type" value="Genomic_DNA"/>
</dbReference>
<evidence type="ECO:0008006" key="3">
    <source>
        <dbReference type="Google" id="ProtNLM"/>
    </source>
</evidence>
<accession>A0A1B8P7K3</accession>
<comment type="caution">
    <text evidence="1">The sequence shown here is derived from an EMBL/GenBank/DDBJ whole genome shotgun (WGS) entry which is preliminary data.</text>
</comment>
<protein>
    <recommendedName>
        <fullName evidence="3">Methionine biosynthesis protein MetW</fullName>
    </recommendedName>
</protein>
<gene>
    <name evidence="1" type="ORF">A8U91_02659</name>
</gene>
<evidence type="ECO:0000313" key="2">
    <source>
        <dbReference type="Proteomes" id="UP000092504"/>
    </source>
</evidence>